<keyword evidence="3" id="KW-1185">Reference proteome</keyword>
<feature type="transmembrane region" description="Helical" evidence="1">
    <location>
        <begin position="47"/>
        <end position="70"/>
    </location>
</feature>
<keyword evidence="1" id="KW-0812">Transmembrane</keyword>
<name>A0ABW5C8D4_9PROT</name>
<feature type="transmembrane region" description="Helical" evidence="1">
    <location>
        <begin position="114"/>
        <end position="133"/>
    </location>
</feature>
<reference evidence="3" key="1">
    <citation type="journal article" date="2019" name="Int. J. Syst. Evol. Microbiol.">
        <title>The Global Catalogue of Microorganisms (GCM) 10K type strain sequencing project: providing services to taxonomists for standard genome sequencing and annotation.</title>
        <authorList>
            <consortium name="The Broad Institute Genomics Platform"/>
            <consortium name="The Broad Institute Genome Sequencing Center for Infectious Disease"/>
            <person name="Wu L."/>
            <person name="Ma J."/>
        </authorList>
    </citation>
    <scope>NUCLEOTIDE SEQUENCE [LARGE SCALE GENOMIC DNA]</scope>
    <source>
        <strain evidence="3">KCTC 15012</strain>
    </source>
</reference>
<evidence type="ECO:0000313" key="3">
    <source>
        <dbReference type="Proteomes" id="UP001597296"/>
    </source>
</evidence>
<protein>
    <recommendedName>
        <fullName evidence="4">Lipoprotein</fullName>
    </recommendedName>
</protein>
<keyword evidence="1" id="KW-0472">Membrane</keyword>
<keyword evidence="1" id="KW-1133">Transmembrane helix</keyword>
<feature type="transmembrane region" description="Helical" evidence="1">
    <location>
        <begin position="12"/>
        <end position="35"/>
    </location>
</feature>
<dbReference type="EMBL" id="JBHUIY010000010">
    <property type="protein sequence ID" value="MFD2233564.1"/>
    <property type="molecule type" value="Genomic_DNA"/>
</dbReference>
<dbReference type="RefSeq" id="WP_377315358.1">
    <property type="nucleotide sequence ID" value="NZ_JBHUIY010000010.1"/>
</dbReference>
<feature type="transmembrane region" description="Helical" evidence="1">
    <location>
        <begin position="82"/>
        <end position="102"/>
    </location>
</feature>
<evidence type="ECO:0008006" key="4">
    <source>
        <dbReference type="Google" id="ProtNLM"/>
    </source>
</evidence>
<evidence type="ECO:0000256" key="1">
    <source>
        <dbReference type="SAM" id="Phobius"/>
    </source>
</evidence>
<dbReference type="Proteomes" id="UP001597296">
    <property type="component" value="Unassembled WGS sequence"/>
</dbReference>
<proteinExistence type="predicted"/>
<comment type="caution">
    <text evidence="2">The sequence shown here is derived from an EMBL/GenBank/DDBJ whole genome shotgun (WGS) entry which is preliminary data.</text>
</comment>
<organism evidence="2 3">
    <name type="scientific">Phaeospirillum tilakii</name>
    <dbReference type="NCBI Taxonomy" id="741673"/>
    <lineage>
        <taxon>Bacteria</taxon>
        <taxon>Pseudomonadati</taxon>
        <taxon>Pseudomonadota</taxon>
        <taxon>Alphaproteobacteria</taxon>
        <taxon>Rhodospirillales</taxon>
        <taxon>Rhodospirillaceae</taxon>
        <taxon>Phaeospirillum</taxon>
    </lineage>
</organism>
<gene>
    <name evidence="2" type="ORF">ACFSNB_07080</name>
</gene>
<accession>A0ABW5C8D4</accession>
<evidence type="ECO:0000313" key="2">
    <source>
        <dbReference type="EMBL" id="MFD2233564.1"/>
    </source>
</evidence>
<sequence length="148" mass="15125">MSSRSLPRRLHPIAGGLALGLIALFLTATVLVELAGDAPAIATVKSAILWAIPLLVVAMATAGATGRALARPNPAASAAKLARMKLIGANGLLVLIPAAWFLAGKAQAGQFDTAFALVQTLELATGGINLLLLSRNLRAGLIRSESRA</sequence>